<comment type="pathway">
    <text evidence="2">Amino-acid biosynthesis; L-tryptophan biosynthesis; L-tryptophan from chorismate: step 4/5.</text>
</comment>
<evidence type="ECO:0000256" key="8">
    <source>
        <dbReference type="ARBA" id="ARBA00023239"/>
    </source>
</evidence>
<dbReference type="InterPro" id="IPR013798">
    <property type="entry name" value="Indole-3-glycerol_P_synth_dom"/>
</dbReference>
<dbReference type="PANTHER" id="PTHR22854">
    <property type="entry name" value="TRYPTOPHAN BIOSYNTHESIS PROTEIN"/>
    <property type="match status" value="1"/>
</dbReference>
<dbReference type="GO" id="GO:0004640">
    <property type="term" value="F:phosphoribosylanthranilate isomerase activity"/>
    <property type="evidence" value="ECO:0007669"/>
    <property type="project" value="TreeGrafter"/>
</dbReference>
<sequence>MNIEEEKISSQRRNHSFVKALSGRERVKIIAEFKKASPSAGDINADASLEEYIEIYDELADAISILTEKHFFKGDIEFVRVARKLSKRPILAKDFYLDPVQVRLASSAGADAVLIIARILTEEQIKNIYETAEELGMDSLVEVHSKEDLEKVFSVIRPKIVGINTRDLDTFEIKKNVLWDLLPLIPDDVVVVAESGIKDPVELRDLKGKVNAVLVGTSIMKAKNPRRFLEEMRAWSE</sequence>
<dbReference type="InterPro" id="IPR045186">
    <property type="entry name" value="Indole-3-glycerol_P_synth"/>
</dbReference>
<evidence type="ECO:0000256" key="1">
    <source>
        <dbReference type="ARBA" id="ARBA00001633"/>
    </source>
</evidence>
<reference evidence="10 11" key="1">
    <citation type="journal article" date="2009" name="Biosci. Biotechnol. Biochem.">
        <title>WeGAS: a web-based microbial genome annotation system.</title>
        <authorList>
            <person name="Lee D."/>
            <person name="Seo H."/>
            <person name="Park C."/>
            <person name="Park K."/>
        </authorList>
    </citation>
    <scope>NUCLEOTIDE SEQUENCE [LARGE SCALE GENOMIC DNA]</scope>
    <source>
        <strain evidence="11">ATCC 49049 / DSM 4359 / NBRC 107923 / NS-E</strain>
    </source>
</reference>
<evidence type="ECO:0000256" key="4">
    <source>
        <dbReference type="ARBA" id="ARBA00022605"/>
    </source>
</evidence>
<keyword evidence="11" id="KW-1185">Reference proteome</keyword>
<dbReference type="PANTHER" id="PTHR22854:SF2">
    <property type="entry name" value="INDOLE-3-GLYCEROL-PHOSPHATE SYNTHASE"/>
    <property type="match status" value="1"/>
</dbReference>
<keyword evidence="6" id="KW-0822">Tryptophan biosynthesis</keyword>
<dbReference type="GO" id="GO:0004425">
    <property type="term" value="F:indole-3-glycerol-phosphate synthase activity"/>
    <property type="evidence" value="ECO:0007669"/>
    <property type="project" value="UniProtKB-EC"/>
</dbReference>
<accession>B9K6Z2</accession>
<protein>
    <recommendedName>
        <fullName evidence="3">indole-3-glycerol-phosphate synthase</fullName>
        <ecNumber evidence="3">4.1.1.48</ecNumber>
    </recommendedName>
</protein>
<dbReference type="Proteomes" id="UP000000445">
    <property type="component" value="Chromosome"/>
</dbReference>
<gene>
    <name evidence="10" type="ordered locus">CTN_0549</name>
</gene>
<dbReference type="KEGG" id="tna:CTN_0549"/>
<evidence type="ECO:0000313" key="10">
    <source>
        <dbReference type="EMBL" id="ACM22725.1"/>
    </source>
</evidence>
<dbReference type="Pfam" id="PF00218">
    <property type="entry name" value="IGPS"/>
    <property type="match status" value="1"/>
</dbReference>
<dbReference type="PROSITE" id="PS00614">
    <property type="entry name" value="IGPS"/>
    <property type="match status" value="1"/>
</dbReference>
<keyword evidence="4" id="KW-0028">Amino-acid biosynthesis</keyword>
<dbReference type="UniPathway" id="UPA00035">
    <property type="reaction ID" value="UER00043"/>
</dbReference>
<evidence type="ECO:0000256" key="3">
    <source>
        <dbReference type="ARBA" id="ARBA00012362"/>
    </source>
</evidence>
<dbReference type="InterPro" id="IPR011060">
    <property type="entry name" value="RibuloseP-bd_barrel"/>
</dbReference>
<keyword evidence="5" id="KW-0210">Decarboxylase</keyword>
<keyword evidence="8" id="KW-0456">Lyase</keyword>
<evidence type="ECO:0000256" key="5">
    <source>
        <dbReference type="ARBA" id="ARBA00022793"/>
    </source>
</evidence>
<dbReference type="FunFam" id="3.20.20.70:FF:000024">
    <property type="entry name" value="Indole-3-glycerol phosphate synthase"/>
    <property type="match status" value="1"/>
</dbReference>
<name>B9K6Z2_THENN</name>
<evidence type="ECO:0000259" key="9">
    <source>
        <dbReference type="Pfam" id="PF00218"/>
    </source>
</evidence>
<evidence type="ECO:0000256" key="7">
    <source>
        <dbReference type="ARBA" id="ARBA00023141"/>
    </source>
</evidence>
<comment type="catalytic activity">
    <reaction evidence="1">
        <text>1-(2-carboxyphenylamino)-1-deoxy-D-ribulose 5-phosphate + H(+) = (1S,2R)-1-C-(indol-3-yl)glycerol 3-phosphate + CO2 + H2O</text>
        <dbReference type="Rhea" id="RHEA:23476"/>
        <dbReference type="ChEBI" id="CHEBI:15377"/>
        <dbReference type="ChEBI" id="CHEBI:15378"/>
        <dbReference type="ChEBI" id="CHEBI:16526"/>
        <dbReference type="ChEBI" id="CHEBI:58613"/>
        <dbReference type="ChEBI" id="CHEBI:58866"/>
        <dbReference type="EC" id="4.1.1.48"/>
    </reaction>
</comment>
<feature type="domain" description="Indole-3-glycerol phosphate synthase" evidence="9">
    <location>
        <begin position="7"/>
        <end position="231"/>
    </location>
</feature>
<dbReference type="InterPro" id="IPR001468">
    <property type="entry name" value="Indole-3-GlycerolPSynthase_CS"/>
</dbReference>
<proteinExistence type="predicted"/>
<dbReference type="AlphaFoldDB" id="B9K6Z2"/>
<dbReference type="EC" id="4.1.1.48" evidence="3"/>
<dbReference type="STRING" id="309803.CTN_0549"/>
<dbReference type="Gene3D" id="3.20.20.70">
    <property type="entry name" value="Aldolase class I"/>
    <property type="match status" value="1"/>
</dbReference>
<keyword evidence="7" id="KW-0057">Aromatic amino acid biosynthesis</keyword>
<dbReference type="InterPro" id="IPR013785">
    <property type="entry name" value="Aldolase_TIM"/>
</dbReference>
<evidence type="ECO:0000313" key="11">
    <source>
        <dbReference type="Proteomes" id="UP000000445"/>
    </source>
</evidence>
<evidence type="ECO:0000256" key="2">
    <source>
        <dbReference type="ARBA" id="ARBA00004696"/>
    </source>
</evidence>
<dbReference type="GO" id="GO:0000162">
    <property type="term" value="P:L-tryptophan biosynthetic process"/>
    <property type="evidence" value="ECO:0007669"/>
    <property type="project" value="UniProtKB-UniPathway"/>
</dbReference>
<evidence type="ECO:0000256" key="6">
    <source>
        <dbReference type="ARBA" id="ARBA00022822"/>
    </source>
</evidence>
<dbReference type="EMBL" id="CP000916">
    <property type="protein sequence ID" value="ACM22725.1"/>
    <property type="molecule type" value="Genomic_DNA"/>
</dbReference>
<dbReference type="SUPFAM" id="SSF51366">
    <property type="entry name" value="Ribulose-phoshate binding barrel"/>
    <property type="match status" value="1"/>
</dbReference>
<dbReference type="HOGENOM" id="CLU_034247_0_1_0"/>
<dbReference type="CDD" id="cd00331">
    <property type="entry name" value="IGPS"/>
    <property type="match status" value="1"/>
</dbReference>
<dbReference type="eggNOG" id="COG0134">
    <property type="taxonomic scope" value="Bacteria"/>
</dbReference>
<organism evidence="10 11">
    <name type="scientific">Thermotoga neapolitana (strain ATCC 49049 / DSM 4359 / NBRC 107923 / NS-E)</name>
    <dbReference type="NCBI Taxonomy" id="309803"/>
    <lineage>
        <taxon>Bacteria</taxon>
        <taxon>Thermotogati</taxon>
        <taxon>Thermotogota</taxon>
        <taxon>Thermotogae</taxon>
        <taxon>Thermotogales</taxon>
        <taxon>Thermotogaceae</taxon>
        <taxon>Thermotoga</taxon>
    </lineage>
</organism>